<dbReference type="Gene3D" id="3.10.450.30">
    <property type="entry name" value="Microbial ribonucleases"/>
    <property type="match status" value="1"/>
</dbReference>
<evidence type="ECO:0000256" key="4">
    <source>
        <dbReference type="SAM" id="SignalP"/>
    </source>
</evidence>
<dbReference type="EMBL" id="BMUL01000005">
    <property type="protein sequence ID" value="GHA80615.1"/>
    <property type="molecule type" value="Genomic_DNA"/>
</dbReference>
<feature type="compositionally biased region" description="Low complexity" evidence="3">
    <location>
        <begin position="27"/>
        <end position="61"/>
    </location>
</feature>
<keyword evidence="2" id="KW-0378">Hydrolase</keyword>
<dbReference type="InterPro" id="IPR016191">
    <property type="entry name" value="Ribonuclease/ribotoxin"/>
</dbReference>
<evidence type="ECO:0000313" key="5">
    <source>
        <dbReference type="EMBL" id="GHA80615.1"/>
    </source>
</evidence>
<keyword evidence="6" id="KW-1185">Reference proteome</keyword>
<evidence type="ECO:0000256" key="1">
    <source>
        <dbReference type="ARBA" id="ARBA00022722"/>
    </source>
</evidence>
<feature type="region of interest" description="Disordered" evidence="3">
    <location>
        <begin position="26"/>
        <end position="72"/>
    </location>
</feature>
<dbReference type="RefSeq" id="WP_189976722.1">
    <property type="nucleotide sequence ID" value="NZ_BMUL01000005.1"/>
</dbReference>
<dbReference type="InterPro" id="IPR000026">
    <property type="entry name" value="N1-like"/>
</dbReference>
<dbReference type="GO" id="GO:0003723">
    <property type="term" value="F:RNA binding"/>
    <property type="evidence" value="ECO:0007669"/>
    <property type="project" value="InterPro"/>
</dbReference>
<feature type="chain" id="PRO_5039565326" evidence="4">
    <location>
        <begin position="25"/>
        <end position="160"/>
    </location>
</feature>
<keyword evidence="1" id="KW-0540">Nuclease</keyword>
<evidence type="ECO:0000313" key="6">
    <source>
        <dbReference type="Proteomes" id="UP000644020"/>
    </source>
</evidence>
<reference evidence="5" key="1">
    <citation type="journal article" date="2014" name="Int. J. Syst. Evol. Microbiol.">
        <title>Complete genome sequence of Corynebacterium casei LMG S-19264T (=DSM 44701T), isolated from a smear-ripened cheese.</title>
        <authorList>
            <consortium name="US DOE Joint Genome Institute (JGI-PGF)"/>
            <person name="Walter F."/>
            <person name="Albersmeier A."/>
            <person name="Kalinowski J."/>
            <person name="Ruckert C."/>
        </authorList>
    </citation>
    <scope>NUCLEOTIDE SEQUENCE</scope>
    <source>
        <strain evidence="5">JCM 4518</strain>
    </source>
</reference>
<evidence type="ECO:0000256" key="3">
    <source>
        <dbReference type="SAM" id="MobiDB-lite"/>
    </source>
</evidence>
<keyword evidence="4" id="KW-0732">Signal</keyword>
<dbReference type="AlphaFoldDB" id="A0A918SZZ0"/>
<comment type="caution">
    <text evidence="5">The sequence shown here is derived from an EMBL/GenBank/DDBJ whole genome shotgun (WGS) entry which is preliminary data.</text>
</comment>
<evidence type="ECO:0000256" key="2">
    <source>
        <dbReference type="ARBA" id="ARBA00022801"/>
    </source>
</evidence>
<sequence>MLFRPPRVLLALVLAVLLAGCSGGGTTTAPPTRQATASASAPLPAPSSASPSAVPSRAPASGVSGLPTVRPEALPPEARATLALIAKGGPYPYAKDGTVFGNFERVLPKRPRGYYHEYTVKTPGSRDRGARRIVTGRDGDTYYTDDHYESFREVVGGATG</sequence>
<dbReference type="Pfam" id="PF00545">
    <property type="entry name" value="Ribonuclease"/>
    <property type="match status" value="1"/>
</dbReference>
<accession>A0A918SZZ0</accession>
<organism evidence="5 6">
    <name type="scientific">Streptomyces termitum</name>
    <dbReference type="NCBI Taxonomy" id="67368"/>
    <lineage>
        <taxon>Bacteria</taxon>
        <taxon>Bacillati</taxon>
        <taxon>Actinomycetota</taxon>
        <taxon>Actinomycetes</taxon>
        <taxon>Kitasatosporales</taxon>
        <taxon>Streptomycetaceae</taxon>
        <taxon>Streptomyces</taxon>
    </lineage>
</organism>
<feature type="signal peptide" evidence="4">
    <location>
        <begin position="1"/>
        <end position="24"/>
    </location>
</feature>
<dbReference type="Proteomes" id="UP000644020">
    <property type="component" value="Unassembled WGS sequence"/>
</dbReference>
<dbReference type="GO" id="GO:0004521">
    <property type="term" value="F:RNA endonuclease activity"/>
    <property type="evidence" value="ECO:0007669"/>
    <property type="project" value="InterPro"/>
</dbReference>
<reference evidence="5" key="2">
    <citation type="submission" date="2020-09" db="EMBL/GenBank/DDBJ databases">
        <authorList>
            <person name="Sun Q."/>
            <person name="Ohkuma M."/>
        </authorList>
    </citation>
    <scope>NUCLEOTIDE SEQUENCE</scope>
    <source>
        <strain evidence="5">JCM 4518</strain>
    </source>
</reference>
<proteinExistence type="predicted"/>
<dbReference type="SUPFAM" id="SSF53933">
    <property type="entry name" value="Microbial ribonucleases"/>
    <property type="match status" value="1"/>
</dbReference>
<dbReference type="GO" id="GO:0016787">
    <property type="term" value="F:hydrolase activity"/>
    <property type="evidence" value="ECO:0007669"/>
    <property type="project" value="UniProtKB-KW"/>
</dbReference>
<gene>
    <name evidence="5" type="ORF">GCM10010305_25280</name>
</gene>
<name>A0A918SZZ0_9ACTN</name>
<dbReference type="PROSITE" id="PS51257">
    <property type="entry name" value="PROKAR_LIPOPROTEIN"/>
    <property type="match status" value="1"/>
</dbReference>
<protein>
    <submittedName>
        <fullName evidence="5">Uncharacterized protein</fullName>
    </submittedName>
</protein>